<feature type="compositionally biased region" description="Basic and acidic residues" evidence="1">
    <location>
        <begin position="190"/>
        <end position="211"/>
    </location>
</feature>
<dbReference type="Gene3D" id="3.10.620.30">
    <property type="match status" value="1"/>
</dbReference>
<feature type="region of interest" description="Disordered" evidence="1">
    <location>
        <begin position="338"/>
        <end position="375"/>
    </location>
</feature>
<proteinExistence type="predicted"/>
<dbReference type="Proteomes" id="UP000698800">
    <property type="component" value="Unassembled WGS sequence"/>
</dbReference>
<comment type="caution">
    <text evidence="3">The sequence shown here is derived from an EMBL/GenBank/DDBJ whole genome shotgun (WGS) entry which is preliminary data.</text>
</comment>
<dbReference type="AlphaFoldDB" id="A0A9P8KVS2"/>
<feature type="compositionally biased region" description="Pro residues" evidence="1">
    <location>
        <begin position="361"/>
        <end position="375"/>
    </location>
</feature>
<reference evidence="3" key="1">
    <citation type="submission" date="2021-03" db="EMBL/GenBank/DDBJ databases">
        <title>Comparative genomics and phylogenomic investigation of the class Geoglossomycetes provide insights into ecological specialization and systematics.</title>
        <authorList>
            <person name="Melie T."/>
            <person name="Pirro S."/>
            <person name="Miller A.N."/>
            <person name="Quandt A."/>
        </authorList>
    </citation>
    <scope>NUCLEOTIDE SEQUENCE</scope>
    <source>
        <strain evidence="3">GBOQ0MN5Z8</strain>
    </source>
</reference>
<feature type="compositionally biased region" description="Pro residues" evidence="1">
    <location>
        <begin position="233"/>
        <end position="244"/>
    </location>
</feature>
<sequence length="738" mass="80363">MADSSPQQPASISARIASLKLTEVGRAPGVQPRSSLRPPPPAPLTKRPSLDLRSKTSYNPPQSHGSAHVRTIGNRPTGNDHDGPPPPYSRTVSANSIGAKPLLPPRPPRNDSLQSKPSLPPRRPSEQGSERRNSIDSQSSGVSITSSYSNSTTVTTARTTGSKTPSINGDTRTLAPAYDPSTLPVQFPAKLKEGEKEREKEKEKEKEKEQVKTPLKPTYPSPVVKKRVQPPTRSLPPPLPPPRPKSSAENRESLQAEPKPTPQGNWEMLPVPVDVPALPKRPSQSPAPPDNRKKLPPPMPKRSESSSIPQDTRRNLPPPFDAPIPKRSALSFAMNNHTEEAPPIPANRPDPAPTNGVTGGTPPPVPLASRPKMPPMRPAMRPPTTEGSCLKCRDFSGPDVHAARFPRQSIPSTSIHWIATQLTSPFPSLTDKARAIFTWLHHNIEYDCDAFFNNNVQHATPESTIRRGLAVCAGYAGLFTSLATVAGLESIVVSGHGKGFGHAPLAPGAAIPSFSSNHAWNAVKMDDGEWHLIDSCWGAGNVGGKNMPYQKHFKPMWFTMGNAEFGLKHFPTEKSQFFYPGGYAPTWEEYIVGDPGGEGPQIFGTAEDDCGILTSSFLPRHKRIDLAVSGPVVRFQFTTICDHWDSERMGKGKPPLLILQIQGRGGKVKDMLPFETNGRCWWLDVKREELGVPGQEIMCLRVETLDGRDAKGVSAQEYMRAKGKKAMGFSGVALWELA</sequence>
<feature type="compositionally biased region" description="Polar residues" evidence="1">
    <location>
        <begin position="1"/>
        <end position="11"/>
    </location>
</feature>
<dbReference type="SUPFAM" id="SSF54001">
    <property type="entry name" value="Cysteine proteinases"/>
    <property type="match status" value="1"/>
</dbReference>
<dbReference type="SMART" id="SM00460">
    <property type="entry name" value="TGc"/>
    <property type="match status" value="1"/>
</dbReference>
<feature type="compositionally biased region" description="Low complexity" evidence="1">
    <location>
        <begin position="135"/>
        <end position="164"/>
    </location>
</feature>
<feature type="compositionally biased region" description="Polar residues" evidence="1">
    <location>
        <begin position="55"/>
        <end position="65"/>
    </location>
</feature>
<dbReference type="InterPro" id="IPR038765">
    <property type="entry name" value="Papain-like_cys_pep_sf"/>
</dbReference>
<dbReference type="PANTHER" id="PTHR46333:SF5">
    <property type="entry name" value="TRANSGLUTAMINASE-LIKE DOMAIN-CONTAINING PROTEIN"/>
    <property type="match status" value="1"/>
</dbReference>
<gene>
    <name evidence="3" type="ORF">FGG08_005724</name>
</gene>
<feature type="domain" description="Transglutaminase-like" evidence="2">
    <location>
        <begin position="464"/>
        <end position="537"/>
    </location>
</feature>
<dbReference type="OrthoDB" id="6129702at2759"/>
<name>A0A9P8KVS2_9PEZI</name>
<organism evidence="3 4">
    <name type="scientific">Glutinoglossum americanum</name>
    <dbReference type="NCBI Taxonomy" id="1670608"/>
    <lineage>
        <taxon>Eukaryota</taxon>
        <taxon>Fungi</taxon>
        <taxon>Dikarya</taxon>
        <taxon>Ascomycota</taxon>
        <taxon>Pezizomycotina</taxon>
        <taxon>Geoglossomycetes</taxon>
        <taxon>Geoglossales</taxon>
        <taxon>Geoglossaceae</taxon>
        <taxon>Glutinoglossum</taxon>
    </lineage>
</organism>
<keyword evidence="4" id="KW-1185">Reference proteome</keyword>
<evidence type="ECO:0000313" key="3">
    <source>
        <dbReference type="EMBL" id="KAH0537506.1"/>
    </source>
</evidence>
<dbReference type="InterPro" id="IPR052557">
    <property type="entry name" value="CAP/Cytokinesis_protein"/>
</dbReference>
<dbReference type="Pfam" id="PF01841">
    <property type="entry name" value="Transglut_core"/>
    <property type="match status" value="1"/>
</dbReference>
<protein>
    <recommendedName>
        <fullName evidence="2">Transglutaminase-like domain-containing protein</fullName>
    </recommendedName>
</protein>
<evidence type="ECO:0000259" key="2">
    <source>
        <dbReference type="SMART" id="SM00460"/>
    </source>
</evidence>
<dbReference type="PANTHER" id="PTHR46333">
    <property type="entry name" value="CYTOKINESIS PROTEIN 3"/>
    <property type="match status" value="1"/>
</dbReference>
<dbReference type="GO" id="GO:0005737">
    <property type="term" value="C:cytoplasm"/>
    <property type="evidence" value="ECO:0007669"/>
    <property type="project" value="TreeGrafter"/>
</dbReference>
<dbReference type="InterPro" id="IPR002931">
    <property type="entry name" value="Transglutaminase-like"/>
</dbReference>
<evidence type="ECO:0000256" key="1">
    <source>
        <dbReference type="SAM" id="MobiDB-lite"/>
    </source>
</evidence>
<feature type="region of interest" description="Disordered" evidence="1">
    <location>
        <begin position="1"/>
        <end position="326"/>
    </location>
</feature>
<accession>A0A9P8KVS2</accession>
<dbReference type="EMBL" id="JAGHQL010000143">
    <property type="protein sequence ID" value="KAH0537506.1"/>
    <property type="molecule type" value="Genomic_DNA"/>
</dbReference>
<feature type="compositionally biased region" description="Pro residues" evidence="1">
    <location>
        <begin position="342"/>
        <end position="352"/>
    </location>
</feature>
<feature type="compositionally biased region" description="Basic and acidic residues" evidence="1">
    <location>
        <begin position="123"/>
        <end position="134"/>
    </location>
</feature>
<evidence type="ECO:0000313" key="4">
    <source>
        <dbReference type="Proteomes" id="UP000698800"/>
    </source>
</evidence>